<dbReference type="Proteomes" id="UP000006386">
    <property type="component" value="Chromosome"/>
</dbReference>
<sequence length="63" mass="7721">MEFFSRYVISGIRFCDFALDRVVAICKYVFQVRFNFVVKIIWISFTDMLMHVFFVLIKYKMFT</sequence>
<keyword evidence="1" id="KW-0812">Transmembrane</keyword>
<feature type="transmembrane region" description="Helical" evidence="1">
    <location>
        <begin position="36"/>
        <end position="57"/>
    </location>
</feature>
<accession>A0A0H3KH89</accession>
<keyword evidence="1" id="KW-0472">Membrane</keyword>
<evidence type="ECO:0000313" key="2">
    <source>
        <dbReference type="EMBL" id="BAF67979.1"/>
    </source>
</evidence>
<dbReference type="EMBL" id="AP009351">
    <property type="protein sequence ID" value="BAF67979.1"/>
    <property type="molecule type" value="Genomic_DNA"/>
</dbReference>
<organism evidence="2 3">
    <name type="scientific">Staphylococcus aureus (strain Newman)</name>
    <dbReference type="NCBI Taxonomy" id="426430"/>
    <lineage>
        <taxon>Bacteria</taxon>
        <taxon>Bacillati</taxon>
        <taxon>Bacillota</taxon>
        <taxon>Bacilli</taxon>
        <taxon>Bacillales</taxon>
        <taxon>Staphylococcaceae</taxon>
        <taxon>Staphylococcus</taxon>
    </lineage>
</organism>
<gene>
    <name evidence="2" type="ordered locus">NWMN_1707</name>
</gene>
<evidence type="ECO:0000256" key="1">
    <source>
        <dbReference type="SAM" id="Phobius"/>
    </source>
</evidence>
<evidence type="ECO:0000313" key="3">
    <source>
        <dbReference type="Proteomes" id="UP000006386"/>
    </source>
</evidence>
<proteinExistence type="predicted"/>
<dbReference type="HOGENOM" id="CLU_2883677_0_0_9"/>
<reference evidence="2 3" key="1">
    <citation type="journal article" date="2008" name="J. Bacteriol.">
        <title>Genome sequence of Staphylococcus aureus strain Newman and comparative analysis of staphylococcal genomes: polymorphism and evolution of two major pathogenicity islands.</title>
        <authorList>
            <person name="Baba T."/>
            <person name="Bae T."/>
            <person name="Schneewind O."/>
            <person name="Takeuchi F."/>
            <person name="Hiramatsu K."/>
        </authorList>
    </citation>
    <scope>NUCLEOTIDE SEQUENCE [LARGE SCALE GENOMIC DNA]</scope>
    <source>
        <strain evidence="2 3">Newman</strain>
    </source>
</reference>
<keyword evidence="1" id="KW-1133">Transmembrane helix</keyword>
<protein>
    <submittedName>
        <fullName evidence="2">Uncharacterized protein</fullName>
    </submittedName>
</protein>
<name>A0A0H3KH89_STAAE</name>
<dbReference type="AlphaFoldDB" id="A0A0H3KH89"/>
<dbReference type="KEGG" id="sae:NWMN_1707"/>